<dbReference type="Gene3D" id="2.60.40.10">
    <property type="entry name" value="Immunoglobulins"/>
    <property type="match status" value="2"/>
</dbReference>
<dbReference type="Gene3D" id="2.60.40.1930">
    <property type="match status" value="3"/>
</dbReference>
<proteinExistence type="predicted"/>
<feature type="non-terminal residue" evidence="8">
    <location>
        <position position="1771"/>
    </location>
</feature>
<dbReference type="Pfam" id="PF17790">
    <property type="entry name" value="MG1"/>
    <property type="match status" value="1"/>
</dbReference>
<dbReference type="InterPro" id="IPR002890">
    <property type="entry name" value="MG2"/>
</dbReference>
<dbReference type="PANTHER" id="PTHR11412:SF167">
    <property type="entry name" value="COMPLEMENT COMPONENT C3B, TANDEM DUPLICATE 1 ISOFORM X1-RELATED"/>
    <property type="match status" value="1"/>
</dbReference>
<dbReference type="Pfam" id="PF01835">
    <property type="entry name" value="MG2"/>
    <property type="match status" value="1"/>
</dbReference>
<dbReference type="SMART" id="SM00643">
    <property type="entry name" value="C345C"/>
    <property type="match status" value="1"/>
</dbReference>
<dbReference type="Pfam" id="PF07703">
    <property type="entry name" value="A2M_BRD"/>
    <property type="match status" value="1"/>
</dbReference>
<dbReference type="Gene3D" id="1.50.10.20">
    <property type="match status" value="1"/>
</dbReference>
<dbReference type="Pfam" id="PF17789">
    <property type="entry name" value="MG4"/>
    <property type="match status" value="1"/>
</dbReference>
<name>A0ABR3LGP0_9TELE</name>
<dbReference type="InterPro" id="IPR013783">
    <property type="entry name" value="Ig-like_fold"/>
</dbReference>
<dbReference type="Gene3D" id="2.40.50.120">
    <property type="match status" value="1"/>
</dbReference>
<sequence>MLLPLLLWTALLCHVSDGWISSQRHARVIDHSPTFSVLAPAKIRPGTKQNILFQGQKLDQPLKVSIAIYDYPVSQTALMTGFVVLNSVNNHSALKTIEIDPNVLQPDGKKKYVKLVAHFSRFHQAERVLPVSFLSGYIFIQTDKPVYNPGDTVRYRAFVSDTEFRAAERTISLEIQNPDGIAVHGISRVKAIDGILSNTYPLSHVVKEGKWKVVAKFDQGKENIFSREIEVKKYVLPAFNVTLTPKTSHLRLDAEQLVVEVTARYLYGEPVKGVAYVLFGIETNGEKKRLTSMKQLNDLNGGNVSLTMEEIKKAYPDTNSLLGSSVYVKASVMTSSGSDLVEAEKSGIKIVMSPYMLSIRDTPKYFKPGLPLDMTVTVSDHDGSPARNVPVKISFLENPVIEHSGTFKAYINMPEKSSSEILKVETADPSLKPEQQAVQEMSVEPYVSFNNDGNYLHISVGSNRVVVGDTINVQAHIKCNPPERKKFVEQLTYAVLNKGNIIHTARMNVKDLDLINIPLLVTTEMLPEFRFVAYYILTWRYSGEVVADSVFVDVEDRCVGSLSVGPEKGDKVNSYSPGSSITFEVKGDPGAKVSLVAVDNAIFLLSKKRLTQKNVWEVVGQGDMGCTAGGGRDSMGVFSDAGLMFHSSTGGHTDYKTDCYSRTRRRRSAAKLQLRKQLEKVYPDEFLQRCCVDGMREIPMPYSCFRRSLYITEDWSCVLAFLRCCAEYRGEELGVITRPPTTTPPPTTPPPTTSPPRHDHHFQMIYMNEHVYFRAPPTARDRLMGLAGHMGPPPPAVLEDSHAEKMEEEEEEDVEEFDEDNLADLEDIYVRSKFFESWLWTDIRLPSVPKLDRLAVFPVNTVLPDSITQWGFLAVSASPQTGFCVAEPYNIQASKPFFIDLRLPHSVSRNEHVEIKAVVHNYRSSKLEVMVILEKTENMCSVAFSGQHRQQISVPAGSSKLISYTIIPLKTGELPLQVTAVAAAFMGQDAVRKNLRVVFEGIQTIKVRSFVLNPSEKGGTAGRQLIEVEKMQLDAVVPKSLPETFVNVRGDLLADSIDNSIKEDSLAALIQMPGGCVEQNLARITLPLIAAHYLDRNGNWDAVGVNRREEAIKYIKIGYENQLNYRKRDDSYPPYAKEGTSTWITAYVVKVFSMAKSFISVDDKHLCGPLVYILKNKQRPDGSFQEDNPVYDTSMTGGLRGSESRVSLTAFVLIALAEAQKAVTCQEPGLDIQDKSRKAAVYLREHFPRLMRPYTVAIACYALAVSNHDCTKSMLLNLASPDRTHWPDSSNYFFTLEATGYALLALLKGGHMEEAAAPFRWLNENRGIGGGYGSTQSTMVVLQALSEYLVKRPSPDDLNLLVQLSVPGRSDVQWTFNPKAAYVARSSRVPLDQEFTVEASGKGKGVLEVVTVYHQLPDVYENSTCNGFQLDVSISETNEKTPPDVEKSYRLNINVRALEERQVRMAILDIGLPTGFEPENTDLELLTNSVDRYINNFQVVDNLSDRASLIIHLFRVSNSQTDTISFRLHQKFKVGLLQPSTVTVYQYYNKDKRCSRFYSPPEDKQQLDQICKDDVCRCSQGDCCVMKEDSSSFSREQRKDVLCNGLHHAYRVKLISVSQSHYDQYEMEIVQVIKEGTEEGLNENERRMFLSHASCRTGLGLKEGQDYLIIGPITDVWHTGSTSNKYVYTLGKDTWVERWPSESECGTGSTMQKKFLYLICLKLSLQFDPNIDFSSLSKTLVLCCLIWNFFALFERQKRLTWATEKQHWTVA</sequence>
<dbReference type="SUPFAM" id="SSF48239">
    <property type="entry name" value="Terpenoid cyclases/Protein prenyltransferases"/>
    <property type="match status" value="1"/>
</dbReference>
<keyword evidence="9" id="KW-1185">Reference proteome</keyword>
<dbReference type="InterPro" id="IPR001599">
    <property type="entry name" value="Macroglobln_a2"/>
</dbReference>
<evidence type="ECO:0000256" key="4">
    <source>
        <dbReference type="SAM" id="MobiDB-lite"/>
    </source>
</evidence>
<dbReference type="Proteomes" id="UP001558613">
    <property type="component" value="Unassembled WGS sequence"/>
</dbReference>
<dbReference type="InterPro" id="IPR050473">
    <property type="entry name" value="A2M/Complement_sys"/>
</dbReference>
<dbReference type="SMART" id="SM01419">
    <property type="entry name" value="Thiol-ester_cl"/>
    <property type="match status" value="1"/>
</dbReference>
<dbReference type="Gene3D" id="1.20.91.20">
    <property type="entry name" value="Anaphylotoxins (complement system)"/>
    <property type="match status" value="1"/>
</dbReference>
<evidence type="ECO:0000256" key="5">
    <source>
        <dbReference type="SAM" id="SignalP"/>
    </source>
</evidence>
<comment type="caution">
    <text evidence="8">The sequence shown here is derived from an EMBL/GenBank/DDBJ whole genome shotgun (WGS) entry which is preliminary data.</text>
</comment>
<dbReference type="Pfam" id="PF01759">
    <property type="entry name" value="NTR"/>
    <property type="match status" value="1"/>
</dbReference>
<dbReference type="Gene3D" id="6.20.50.160">
    <property type="match status" value="1"/>
</dbReference>
<dbReference type="Gene3D" id="2.60.40.1940">
    <property type="match status" value="1"/>
</dbReference>
<dbReference type="Pfam" id="PF07677">
    <property type="entry name" value="A2M_recep"/>
    <property type="match status" value="1"/>
</dbReference>
<dbReference type="InterPro" id="IPR041425">
    <property type="entry name" value="C3/4/5_MG1"/>
</dbReference>
<dbReference type="InterPro" id="IPR040839">
    <property type="entry name" value="MG4"/>
</dbReference>
<reference evidence="8 9" key="1">
    <citation type="submission" date="2023-09" db="EMBL/GenBank/DDBJ databases">
        <authorList>
            <person name="Wang M."/>
        </authorList>
    </citation>
    <scope>NUCLEOTIDE SEQUENCE [LARGE SCALE GENOMIC DNA]</scope>
    <source>
        <strain evidence="8">GT-2023</strain>
        <tissue evidence="8">Liver</tissue>
    </source>
</reference>
<dbReference type="PANTHER" id="PTHR11412">
    <property type="entry name" value="MACROGLOBULIN / COMPLEMENT"/>
    <property type="match status" value="1"/>
</dbReference>
<evidence type="ECO:0000313" key="9">
    <source>
        <dbReference type="Proteomes" id="UP001558613"/>
    </source>
</evidence>
<keyword evidence="2" id="KW-0964">Secreted</keyword>
<organism evidence="8 9">
    <name type="scientific">Cirrhinus molitorella</name>
    <name type="common">mud carp</name>
    <dbReference type="NCBI Taxonomy" id="172907"/>
    <lineage>
        <taxon>Eukaryota</taxon>
        <taxon>Metazoa</taxon>
        <taxon>Chordata</taxon>
        <taxon>Craniata</taxon>
        <taxon>Vertebrata</taxon>
        <taxon>Euteleostomi</taxon>
        <taxon>Actinopterygii</taxon>
        <taxon>Neopterygii</taxon>
        <taxon>Teleostei</taxon>
        <taxon>Ostariophysi</taxon>
        <taxon>Cypriniformes</taxon>
        <taxon>Cyprinidae</taxon>
        <taxon>Labeoninae</taxon>
        <taxon>Labeonini</taxon>
        <taxon>Cirrhinus</taxon>
    </lineage>
</organism>
<keyword evidence="3" id="KW-1015">Disulfide bond</keyword>
<dbReference type="Pfam" id="PF21308">
    <property type="entry name" value="C3_CUB2"/>
    <property type="match status" value="1"/>
</dbReference>
<dbReference type="SMART" id="SM01360">
    <property type="entry name" value="A2M"/>
    <property type="match status" value="1"/>
</dbReference>
<dbReference type="InterPro" id="IPR008930">
    <property type="entry name" value="Terpenoid_cyclase/PrenylTrfase"/>
</dbReference>
<dbReference type="InterPro" id="IPR011626">
    <property type="entry name" value="Alpha-macroglobulin_TED"/>
</dbReference>
<feature type="compositionally biased region" description="Pro residues" evidence="4">
    <location>
        <begin position="741"/>
        <end position="754"/>
    </location>
</feature>
<feature type="domain" description="NTR" evidence="7">
    <location>
        <begin position="1584"/>
        <end position="1720"/>
    </location>
</feature>
<dbReference type="SMART" id="SM01361">
    <property type="entry name" value="A2M_recep"/>
    <property type="match status" value="1"/>
</dbReference>
<dbReference type="SMART" id="SM01359">
    <property type="entry name" value="A2M_N_2"/>
    <property type="match status" value="1"/>
</dbReference>
<dbReference type="PROSITE" id="PS01178">
    <property type="entry name" value="ANAPHYLATOXIN_2"/>
    <property type="match status" value="1"/>
</dbReference>
<dbReference type="EMBL" id="JAYMGO010000022">
    <property type="protein sequence ID" value="KAL1251171.1"/>
    <property type="molecule type" value="Genomic_DNA"/>
</dbReference>
<comment type="subcellular location">
    <subcellularLocation>
        <location evidence="1">Secreted</location>
    </subcellularLocation>
</comment>
<dbReference type="Gene3D" id="2.60.40.690">
    <property type="entry name" value="Alpha-macroglobulin, receptor-binding domain"/>
    <property type="match status" value="1"/>
</dbReference>
<dbReference type="InterPro" id="IPR018933">
    <property type="entry name" value="Netrin_module_non-TIMP"/>
</dbReference>
<dbReference type="SMART" id="SM00104">
    <property type="entry name" value="ANATO"/>
    <property type="match status" value="1"/>
</dbReference>
<dbReference type="SUPFAM" id="SSF50242">
    <property type="entry name" value="TIMP-like"/>
    <property type="match status" value="1"/>
</dbReference>
<evidence type="ECO:0000256" key="3">
    <source>
        <dbReference type="ARBA" id="ARBA00023157"/>
    </source>
</evidence>
<evidence type="ECO:0000313" key="8">
    <source>
        <dbReference type="EMBL" id="KAL1251171.1"/>
    </source>
</evidence>
<dbReference type="InterPro" id="IPR000020">
    <property type="entry name" value="Anaphylatoxin/fibulin"/>
</dbReference>
<feature type="chain" id="PRO_5045477510" evidence="5">
    <location>
        <begin position="19"/>
        <end position="1771"/>
    </location>
</feature>
<evidence type="ECO:0000259" key="6">
    <source>
        <dbReference type="PROSITE" id="PS01178"/>
    </source>
</evidence>
<dbReference type="InterPro" id="IPR009048">
    <property type="entry name" value="A-macroglobulin_rcpt-bd"/>
</dbReference>
<dbReference type="InterPro" id="IPR048848">
    <property type="entry name" value="C3_CUB2"/>
</dbReference>
<dbReference type="Pfam" id="PF07678">
    <property type="entry name" value="TED_complement"/>
    <property type="match status" value="1"/>
</dbReference>
<accession>A0ABR3LGP0</accession>
<dbReference type="InterPro" id="IPR001134">
    <property type="entry name" value="Netrin_domain"/>
</dbReference>
<dbReference type="SUPFAM" id="SSF49410">
    <property type="entry name" value="Alpha-macroglobulin receptor domain"/>
    <property type="match status" value="1"/>
</dbReference>
<dbReference type="InterPro" id="IPR008993">
    <property type="entry name" value="TIMP-like_OB-fold"/>
</dbReference>
<dbReference type="Gene3D" id="2.60.120.1540">
    <property type="match status" value="1"/>
</dbReference>
<dbReference type="InterPro" id="IPR047565">
    <property type="entry name" value="Alpha-macroglob_thiol-ester_cl"/>
</dbReference>
<gene>
    <name evidence="8" type="ORF">QQF64_018967</name>
</gene>
<feature type="region of interest" description="Disordered" evidence="4">
    <location>
        <begin position="736"/>
        <end position="756"/>
    </location>
</feature>
<dbReference type="InterPro" id="IPR041555">
    <property type="entry name" value="MG3"/>
</dbReference>
<dbReference type="CDD" id="cd02896">
    <property type="entry name" value="complement_C3_C4_C5"/>
    <property type="match status" value="1"/>
</dbReference>
<dbReference type="Pfam" id="PF00207">
    <property type="entry name" value="A2M"/>
    <property type="match status" value="1"/>
</dbReference>
<keyword evidence="5" id="KW-0732">Signal</keyword>
<evidence type="ECO:0000256" key="2">
    <source>
        <dbReference type="ARBA" id="ARBA00022525"/>
    </source>
</evidence>
<dbReference type="PROSITE" id="PS50189">
    <property type="entry name" value="NTR"/>
    <property type="match status" value="1"/>
</dbReference>
<feature type="signal peptide" evidence="5">
    <location>
        <begin position="1"/>
        <end position="18"/>
    </location>
</feature>
<dbReference type="Pfam" id="PF17791">
    <property type="entry name" value="MG3"/>
    <property type="match status" value="1"/>
</dbReference>
<evidence type="ECO:0000259" key="7">
    <source>
        <dbReference type="PROSITE" id="PS50189"/>
    </source>
</evidence>
<evidence type="ECO:0000256" key="1">
    <source>
        <dbReference type="ARBA" id="ARBA00004613"/>
    </source>
</evidence>
<dbReference type="CDD" id="cd00017">
    <property type="entry name" value="ANATO"/>
    <property type="match status" value="1"/>
</dbReference>
<dbReference type="Pfam" id="PF01821">
    <property type="entry name" value="ANATO"/>
    <property type="match status" value="1"/>
</dbReference>
<dbReference type="InterPro" id="IPR036595">
    <property type="entry name" value="A-macroglobulin_rcpt-bd_sf"/>
</dbReference>
<protein>
    <submittedName>
        <fullName evidence="8">Uncharacterized protein</fullName>
    </submittedName>
</protein>
<dbReference type="SUPFAM" id="SSF47686">
    <property type="entry name" value="Anaphylotoxins (complement system)"/>
    <property type="match status" value="1"/>
</dbReference>
<dbReference type="Gene3D" id="2.20.130.20">
    <property type="match status" value="1"/>
</dbReference>
<dbReference type="InterPro" id="IPR011625">
    <property type="entry name" value="A2M_N_BRD"/>
</dbReference>
<dbReference type="InterPro" id="IPR018081">
    <property type="entry name" value="Anaphylatoxin_comp_syst"/>
</dbReference>
<feature type="domain" description="Anaphylatoxin-like" evidence="6">
    <location>
        <begin position="690"/>
        <end position="725"/>
    </location>
</feature>